<protein>
    <recommendedName>
        <fullName evidence="1">GAF domain-containing protein</fullName>
    </recommendedName>
</protein>
<dbReference type="EMBL" id="BRYB01001251">
    <property type="protein sequence ID" value="GMI21555.1"/>
    <property type="molecule type" value="Genomic_DNA"/>
</dbReference>
<dbReference type="InterPro" id="IPR029016">
    <property type="entry name" value="GAF-like_dom_sf"/>
</dbReference>
<sequence length="367" mass="39248">PPSTPRIESLTSYVDLLSSAYSQPTADSMFSAAQSKLRTLFASQSASLFVLSPETHELVCREGGEDLPPNDLIFHAANSEFPYNLSGEDKALRSFNAKAGGIGRKEETKNALVARLLDTSNRVVGVVAVQNHLSSPRYPPPLESTLSLLLPPLASLCSSIAVAMSREAALKKTEERAYKLERAGDSTWLLSTVVDDVLKKISAPVGTGIVGSTAASGTLNNVPSPPSDPRFEAKIDSRTDEFPNAVLTAPVLSPKDGRPLAVLHLCGRKFSHRHTAEDVRLAEMFSEQLVPVVETLLKRNPTNASSASSSAPASSSSLSYSDLVNDPSKFVALSTTQMISLENNLTTLCETVETQLASVIQCDHISL</sequence>
<comment type="caution">
    <text evidence="2">The sequence shown here is derived from an EMBL/GenBank/DDBJ whole genome shotgun (WGS) entry which is preliminary data.</text>
</comment>
<feature type="non-terminal residue" evidence="2">
    <location>
        <position position="367"/>
    </location>
</feature>
<keyword evidence="3" id="KW-1185">Reference proteome</keyword>
<gene>
    <name evidence="2" type="ORF">TeGR_g431</name>
</gene>
<feature type="non-terminal residue" evidence="2">
    <location>
        <position position="1"/>
    </location>
</feature>
<evidence type="ECO:0000313" key="3">
    <source>
        <dbReference type="Proteomes" id="UP001165060"/>
    </source>
</evidence>
<dbReference type="InterPro" id="IPR003018">
    <property type="entry name" value="GAF"/>
</dbReference>
<proteinExistence type="predicted"/>
<evidence type="ECO:0000259" key="1">
    <source>
        <dbReference type="Pfam" id="PF01590"/>
    </source>
</evidence>
<feature type="domain" description="GAF" evidence="1">
    <location>
        <begin position="198"/>
        <end position="289"/>
    </location>
</feature>
<dbReference type="Proteomes" id="UP001165060">
    <property type="component" value="Unassembled WGS sequence"/>
</dbReference>
<reference evidence="2 3" key="1">
    <citation type="journal article" date="2023" name="Commun. Biol.">
        <title>Genome analysis of Parmales, the sister group of diatoms, reveals the evolutionary specialization of diatoms from phago-mixotrophs to photoautotrophs.</title>
        <authorList>
            <person name="Ban H."/>
            <person name="Sato S."/>
            <person name="Yoshikawa S."/>
            <person name="Yamada K."/>
            <person name="Nakamura Y."/>
            <person name="Ichinomiya M."/>
            <person name="Sato N."/>
            <person name="Blanc-Mathieu R."/>
            <person name="Endo H."/>
            <person name="Kuwata A."/>
            <person name="Ogata H."/>
        </authorList>
    </citation>
    <scope>NUCLEOTIDE SEQUENCE [LARGE SCALE GENOMIC DNA]</scope>
</reference>
<dbReference type="Pfam" id="PF01590">
    <property type="entry name" value="GAF"/>
    <property type="match status" value="1"/>
</dbReference>
<accession>A0ABQ6M8B8</accession>
<dbReference type="Gene3D" id="3.30.450.40">
    <property type="match status" value="2"/>
</dbReference>
<organism evidence="2 3">
    <name type="scientific">Tetraparma gracilis</name>
    <dbReference type="NCBI Taxonomy" id="2962635"/>
    <lineage>
        <taxon>Eukaryota</taxon>
        <taxon>Sar</taxon>
        <taxon>Stramenopiles</taxon>
        <taxon>Ochrophyta</taxon>
        <taxon>Bolidophyceae</taxon>
        <taxon>Parmales</taxon>
        <taxon>Triparmaceae</taxon>
        <taxon>Tetraparma</taxon>
    </lineage>
</organism>
<dbReference type="SUPFAM" id="SSF55781">
    <property type="entry name" value="GAF domain-like"/>
    <property type="match status" value="2"/>
</dbReference>
<name>A0ABQ6M8B8_9STRA</name>
<evidence type="ECO:0000313" key="2">
    <source>
        <dbReference type="EMBL" id="GMI21555.1"/>
    </source>
</evidence>